<comment type="caution">
    <text evidence="1">The sequence shown here is derived from an EMBL/GenBank/DDBJ whole genome shotgun (WGS) entry which is preliminary data.</text>
</comment>
<protein>
    <submittedName>
        <fullName evidence="1">Uncharacterized protein</fullName>
    </submittedName>
</protein>
<dbReference type="Proteomes" id="UP000316714">
    <property type="component" value="Unassembled WGS sequence"/>
</dbReference>
<dbReference type="AlphaFoldDB" id="A0A5C5UVY3"/>
<proteinExistence type="predicted"/>
<accession>A0A5C5UVY3</accession>
<evidence type="ECO:0000313" key="1">
    <source>
        <dbReference type="EMBL" id="TWT30328.1"/>
    </source>
</evidence>
<name>A0A5C5UVY3_9BACT</name>
<keyword evidence="2" id="KW-1185">Reference proteome</keyword>
<dbReference type="EMBL" id="SIHJ01000005">
    <property type="protein sequence ID" value="TWT30328.1"/>
    <property type="molecule type" value="Genomic_DNA"/>
</dbReference>
<sequence length="107" mass="12279">MDVSIGRNVYDTGELGFELACPNCQHEFDPETLEWAGPVSQWYESGAVDQLTCSKCSTSTAFTDWFTPPFGFGNLAFSFNEWFLKREFVDYVSDLLQHQVVWVKAQY</sequence>
<organism evidence="1 2">
    <name type="scientific">Posidoniimonas corsicana</name>
    <dbReference type="NCBI Taxonomy" id="1938618"/>
    <lineage>
        <taxon>Bacteria</taxon>
        <taxon>Pseudomonadati</taxon>
        <taxon>Planctomycetota</taxon>
        <taxon>Planctomycetia</taxon>
        <taxon>Pirellulales</taxon>
        <taxon>Lacipirellulaceae</taxon>
        <taxon>Posidoniimonas</taxon>
    </lineage>
</organism>
<evidence type="ECO:0000313" key="2">
    <source>
        <dbReference type="Proteomes" id="UP000316714"/>
    </source>
</evidence>
<reference evidence="1 2" key="1">
    <citation type="submission" date="2019-02" db="EMBL/GenBank/DDBJ databases">
        <title>Deep-cultivation of Planctomycetes and their phenomic and genomic characterization uncovers novel biology.</title>
        <authorList>
            <person name="Wiegand S."/>
            <person name="Jogler M."/>
            <person name="Boedeker C."/>
            <person name="Pinto D."/>
            <person name="Vollmers J."/>
            <person name="Rivas-Marin E."/>
            <person name="Kohn T."/>
            <person name="Peeters S.H."/>
            <person name="Heuer A."/>
            <person name="Rast P."/>
            <person name="Oberbeckmann S."/>
            <person name="Bunk B."/>
            <person name="Jeske O."/>
            <person name="Meyerdierks A."/>
            <person name="Storesund J.E."/>
            <person name="Kallscheuer N."/>
            <person name="Luecker S."/>
            <person name="Lage O.M."/>
            <person name="Pohl T."/>
            <person name="Merkel B.J."/>
            <person name="Hornburger P."/>
            <person name="Mueller R.-W."/>
            <person name="Bruemmer F."/>
            <person name="Labrenz M."/>
            <person name="Spormann A.M."/>
            <person name="Op Den Camp H."/>
            <person name="Overmann J."/>
            <person name="Amann R."/>
            <person name="Jetten M.S.M."/>
            <person name="Mascher T."/>
            <person name="Medema M.H."/>
            <person name="Devos D.P."/>
            <person name="Kaster A.-K."/>
            <person name="Ovreas L."/>
            <person name="Rohde M."/>
            <person name="Galperin M.Y."/>
            <person name="Jogler C."/>
        </authorList>
    </citation>
    <scope>NUCLEOTIDE SEQUENCE [LARGE SCALE GENOMIC DNA]</scope>
    <source>
        <strain evidence="1 2">KOR34</strain>
    </source>
</reference>
<gene>
    <name evidence="1" type="ORF">KOR34_48860</name>
</gene>